<keyword evidence="5 6" id="KW-0472">Membrane</keyword>
<feature type="transmembrane region" description="Helical" evidence="6">
    <location>
        <begin position="39"/>
        <end position="58"/>
    </location>
</feature>
<dbReference type="PRINTS" id="PR00698">
    <property type="entry name" value="TMPROTEINSRG"/>
</dbReference>
<evidence type="ECO:0000256" key="6">
    <source>
        <dbReference type="RuleBase" id="RU280813"/>
    </source>
</evidence>
<dbReference type="InterPro" id="IPR000609">
    <property type="entry name" value="7TM_GPCR_serpentine_rcpt_Srg"/>
</dbReference>
<dbReference type="PANTHER" id="PTHR31552">
    <property type="entry name" value="SERPENTINE RECEPTOR CLASS GAMMA"/>
    <property type="match status" value="1"/>
</dbReference>
<reference evidence="8" key="1">
    <citation type="submission" date="2010-08" db="EMBL/GenBank/DDBJ databases">
        <authorList>
            <consortium name="Caenorhabditis japonica Sequencing Consortium"/>
            <person name="Wilson R.K."/>
        </authorList>
    </citation>
    <scope>NUCLEOTIDE SEQUENCE [LARGE SCALE GENOMIC DNA]</scope>
    <source>
        <strain evidence="8">DF5081</strain>
    </source>
</reference>
<comment type="caution">
    <text evidence="6">Lacks conserved residue(s) required for the propagation of feature annotation.</text>
</comment>
<evidence type="ECO:0000256" key="3">
    <source>
        <dbReference type="ARBA" id="ARBA00022692"/>
    </source>
</evidence>
<dbReference type="EnsemblMetazoa" id="CJA03952b.1">
    <property type="protein sequence ID" value="CJA03952b.1"/>
    <property type="gene ID" value="WBGene00123156"/>
</dbReference>
<dbReference type="GO" id="GO:0004888">
    <property type="term" value="F:transmembrane signaling receptor activity"/>
    <property type="evidence" value="ECO:0007669"/>
    <property type="project" value="InterPro"/>
</dbReference>
<feature type="transmembrane region" description="Helical" evidence="6">
    <location>
        <begin position="87"/>
        <end position="110"/>
    </location>
</feature>
<dbReference type="GO" id="GO:0007606">
    <property type="term" value="P:sensory perception of chemical stimulus"/>
    <property type="evidence" value="ECO:0007669"/>
    <property type="project" value="UniProtKB-UniRule"/>
</dbReference>
<feature type="transmembrane region" description="Helical" evidence="6">
    <location>
        <begin position="180"/>
        <end position="205"/>
    </location>
</feature>
<sequence>MPTGFFILTIVYGGASFLVYTLIIRMMLLKWKDYNTTFFKLYIVEYVFNLLTFINSFITLRAPQHTCKNCFLSSFFESQSSPTDSSFPLHIFFTIHYCMAFIQYSMIFLLSLNRLSMMIFVNSYEKCWRRIFPWILIAIVVFPVTQTWSIATSNSYYLYVEKLDGYLAKTVADVTGILDVLLTFMGVITILTMSTNILAIIRLYFLADRITEVEKNLFFVSFVAFVIQCIAAGDTVS</sequence>
<accession>A0A8R1DJ91</accession>
<keyword evidence="3 6" id="KW-0812">Transmembrane</keyword>
<comment type="similarity">
    <text evidence="2 6">Belongs to the nematode receptor-like protein srg family.</text>
</comment>
<feature type="transmembrane region" description="Helical" evidence="6">
    <location>
        <begin position="6"/>
        <end position="27"/>
    </location>
</feature>
<dbReference type="PANTHER" id="PTHR31552:SF8">
    <property type="entry name" value="SERPENTINE RECEPTOR CLASS GAMMA"/>
    <property type="match status" value="1"/>
</dbReference>
<dbReference type="Pfam" id="PF02118">
    <property type="entry name" value="Srg"/>
    <property type="match status" value="1"/>
</dbReference>
<evidence type="ECO:0000313" key="7">
    <source>
        <dbReference type="EnsemblMetazoa" id="CJA03952b.1"/>
    </source>
</evidence>
<evidence type="ECO:0000256" key="4">
    <source>
        <dbReference type="ARBA" id="ARBA00022989"/>
    </source>
</evidence>
<feature type="transmembrane region" description="Helical" evidence="6">
    <location>
        <begin position="131"/>
        <end position="151"/>
    </location>
</feature>
<dbReference type="GO" id="GO:0016020">
    <property type="term" value="C:membrane"/>
    <property type="evidence" value="ECO:0007669"/>
    <property type="project" value="UniProtKB-SubCell"/>
</dbReference>
<keyword evidence="4 6" id="KW-1133">Transmembrane helix</keyword>
<reference evidence="7" key="2">
    <citation type="submission" date="2022-06" db="UniProtKB">
        <authorList>
            <consortium name="EnsemblMetazoa"/>
        </authorList>
    </citation>
    <scope>IDENTIFICATION</scope>
    <source>
        <strain evidence="7">DF5081</strain>
    </source>
</reference>
<comment type="subcellular location">
    <subcellularLocation>
        <location evidence="1">Membrane</location>
        <topology evidence="1">Multi-pass membrane protein</topology>
    </subcellularLocation>
</comment>
<dbReference type="AlphaFoldDB" id="A0A8R1DJ91"/>
<organism evidence="7 8">
    <name type="scientific">Caenorhabditis japonica</name>
    <dbReference type="NCBI Taxonomy" id="281687"/>
    <lineage>
        <taxon>Eukaryota</taxon>
        <taxon>Metazoa</taxon>
        <taxon>Ecdysozoa</taxon>
        <taxon>Nematoda</taxon>
        <taxon>Chromadorea</taxon>
        <taxon>Rhabditida</taxon>
        <taxon>Rhabditina</taxon>
        <taxon>Rhabditomorpha</taxon>
        <taxon>Rhabditoidea</taxon>
        <taxon>Rhabditidae</taxon>
        <taxon>Peloderinae</taxon>
        <taxon>Caenorhabditis</taxon>
    </lineage>
</organism>
<dbReference type="Proteomes" id="UP000005237">
    <property type="component" value="Unassembled WGS sequence"/>
</dbReference>
<evidence type="ECO:0000256" key="2">
    <source>
        <dbReference type="ARBA" id="ARBA00005692"/>
    </source>
</evidence>
<keyword evidence="8" id="KW-1185">Reference proteome</keyword>
<protein>
    <recommendedName>
        <fullName evidence="6">Serpentine receptor class gamma</fullName>
    </recommendedName>
</protein>
<feature type="transmembrane region" description="Helical" evidence="6">
    <location>
        <begin position="217"/>
        <end position="236"/>
    </location>
</feature>
<proteinExistence type="inferred from homology"/>
<name>A0A8R1DJ91_CAEJA</name>
<evidence type="ECO:0000256" key="1">
    <source>
        <dbReference type="ARBA" id="ARBA00004141"/>
    </source>
</evidence>
<evidence type="ECO:0000256" key="5">
    <source>
        <dbReference type="ARBA" id="ARBA00023136"/>
    </source>
</evidence>
<evidence type="ECO:0000313" key="8">
    <source>
        <dbReference type="Proteomes" id="UP000005237"/>
    </source>
</evidence>